<feature type="domain" description="Xylose isomerase-like TIM barrel" evidence="1">
    <location>
        <begin position="47"/>
        <end position="244"/>
    </location>
</feature>
<organism evidence="2 3">
    <name type="scientific">Methanothermobacter tenebrarum</name>
    <dbReference type="NCBI Taxonomy" id="680118"/>
    <lineage>
        <taxon>Archaea</taxon>
        <taxon>Methanobacteriati</taxon>
        <taxon>Methanobacteriota</taxon>
        <taxon>Methanomada group</taxon>
        <taxon>Methanobacteria</taxon>
        <taxon>Methanobacteriales</taxon>
        <taxon>Methanobacteriaceae</taxon>
        <taxon>Methanothermobacter</taxon>
    </lineage>
</organism>
<dbReference type="GO" id="GO:0016853">
    <property type="term" value="F:isomerase activity"/>
    <property type="evidence" value="ECO:0007669"/>
    <property type="project" value="UniProtKB-KW"/>
</dbReference>
<dbReference type="SUPFAM" id="SSF51658">
    <property type="entry name" value="Xylose isomerase-like"/>
    <property type="match status" value="1"/>
</dbReference>
<sequence length="248" mass="27909">MDFGVSTLALHPAPPNVTLEYIEGLGISYCEIINEYPLDRIEEDLTGSYSLQYIVHAPISDVNIASPNNRIRRSSIMEIKSSLDLAAHLDSDKLILHPGSVPFLARVYKDRILEYNFKSLKELKNYADDLGVTLCLENMPRMEKYLYNNLKELQRLVEELGIMATLDIGHAHTMGHTIKDIKMGLIGHIHLSDNDGIEDSHNALGTGSINFPKVFENLKGYDGILTIEVKSKDELIESLNFLEKLNLI</sequence>
<dbReference type="PANTHER" id="PTHR12110:SF21">
    <property type="entry name" value="XYLOSE ISOMERASE-LIKE TIM BARREL DOMAIN-CONTAINING PROTEIN"/>
    <property type="match status" value="1"/>
</dbReference>
<dbReference type="Pfam" id="PF01261">
    <property type="entry name" value="AP_endonuc_2"/>
    <property type="match status" value="1"/>
</dbReference>
<evidence type="ECO:0000259" key="1">
    <source>
        <dbReference type="Pfam" id="PF01261"/>
    </source>
</evidence>
<dbReference type="RefSeq" id="WP_112094270.1">
    <property type="nucleotide sequence ID" value="NZ_QLOE01000008.1"/>
</dbReference>
<dbReference type="Proteomes" id="UP000249782">
    <property type="component" value="Unassembled WGS sequence"/>
</dbReference>
<dbReference type="OrthoDB" id="372143at2157"/>
<dbReference type="Gene3D" id="3.20.20.150">
    <property type="entry name" value="Divalent-metal-dependent TIM barrel enzymes"/>
    <property type="match status" value="1"/>
</dbReference>
<name>A0A328PC48_9EURY</name>
<evidence type="ECO:0000313" key="2">
    <source>
        <dbReference type="EMBL" id="RAO78753.1"/>
    </source>
</evidence>
<dbReference type="AlphaFoldDB" id="A0A328PC48"/>
<gene>
    <name evidence="2" type="ORF">DPC56_06505</name>
</gene>
<dbReference type="InterPro" id="IPR013022">
    <property type="entry name" value="Xyl_isomerase-like_TIM-brl"/>
</dbReference>
<keyword evidence="2" id="KW-0413">Isomerase</keyword>
<dbReference type="InterPro" id="IPR036237">
    <property type="entry name" value="Xyl_isomerase-like_sf"/>
</dbReference>
<dbReference type="PANTHER" id="PTHR12110">
    <property type="entry name" value="HYDROXYPYRUVATE ISOMERASE"/>
    <property type="match status" value="1"/>
</dbReference>
<dbReference type="EMBL" id="QLOE01000008">
    <property type="protein sequence ID" value="RAO78753.1"/>
    <property type="molecule type" value="Genomic_DNA"/>
</dbReference>
<proteinExistence type="predicted"/>
<dbReference type="InterPro" id="IPR050312">
    <property type="entry name" value="IolE/XylAMocC-like"/>
</dbReference>
<comment type="caution">
    <text evidence="2">The sequence shown here is derived from an EMBL/GenBank/DDBJ whole genome shotgun (WGS) entry which is preliminary data.</text>
</comment>
<reference evidence="2 3" key="1">
    <citation type="submission" date="2018-06" db="EMBL/GenBank/DDBJ databases">
        <title>Draft genome sequence of hyperthermophilic methanogen Methanothermobacter tenebrarum sp. MCM-B 1447.</title>
        <authorList>
            <person name="Pore S.D."/>
            <person name="Dagar S."/>
            <person name="Dhakephalkar P.K."/>
        </authorList>
    </citation>
    <scope>NUCLEOTIDE SEQUENCE [LARGE SCALE GENOMIC DNA]</scope>
    <source>
        <strain evidence="2 3">MCM B 1447</strain>
    </source>
</reference>
<accession>A0A328PC48</accession>
<evidence type="ECO:0000313" key="3">
    <source>
        <dbReference type="Proteomes" id="UP000249782"/>
    </source>
</evidence>
<keyword evidence="3" id="KW-1185">Reference proteome</keyword>
<protein>
    <submittedName>
        <fullName evidence="2">Sugar phosphate isomerase/epimerase</fullName>
    </submittedName>
</protein>